<dbReference type="AlphaFoldDB" id="A0A9P5MMZ8"/>
<dbReference type="PROSITE" id="PS00518">
    <property type="entry name" value="ZF_RING_1"/>
    <property type="match status" value="2"/>
</dbReference>
<evidence type="ECO:0000256" key="5">
    <source>
        <dbReference type="ARBA" id="ARBA00022786"/>
    </source>
</evidence>
<keyword evidence="1" id="KW-0808">Transferase</keyword>
<evidence type="ECO:0000256" key="3">
    <source>
        <dbReference type="ARBA" id="ARBA00022737"/>
    </source>
</evidence>
<proteinExistence type="predicted"/>
<evidence type="ECO:0000259" key="9">
    <source>
        <dbReference type="PROSITE" id="PS50089"/>
    </source>
</evidence>
<dbReference type="Pfam" id="PF13639">
    <property type="entry name" value="zf-RING_2"/>
    <property type="match status" value="2"/>
</dbReference>
<feature type="region of interest" description="Disordered" evidence="8">
    <location>
        <begin position="786"/>
        <end position="882"/>
    </location>
</feature>
<dbReference type="InterPro" id="IPR017907">
    <property type="entry name" value="Znf_RING_CS"/>
</dbReference>
<dbReference type="EMBL" id="WHVB01000046">
    <property type="protein sequence ID" value="KAF8465625.1"/>
    <property type="molecule type" value="Genomic_DNA"/>
</dbReference>
<dbReference type="InterPro" id="IPR001841">
    <property type="entry name" value="Znf_RING"/>
</dbReference>
<reference evidence="11" key="1">
    <citation type="submission" date="2019-10" db="EMBL/GenBank/DDBJ databases">
        <authorList>
            <consortium name="DOE Joint Genome Institute"/>
            <person name="Kuo A."/>
            <person name="Miyauchi S."/>
            <person name="Kiss E."/>
            <person name="Drula E."/>
            <person name="Kohler A."/>
            <person name="Sanchez-Garcia M."/>
            <person name="Andreopoulos B."/>
            <person name="Barry K.W."/>
            <person name="Bonito G."/>
            <person name="Buee M."/>
            <person name="Carver A."/>
            <person name="Chen C."/>
            <person name="Cichocki N."/>
            <person name="Clum A."/>
            <person name="Culley D."/>
            <person name="Crous P.W."/>
            <person name="Fauchery L."/>
            <person name="Girlanda M."/>
            <person name="Hayes R."/>
            <person name="Keri Z."/>
            <person name="LaButti K."/>
            <person name="Lipzen A."/>
            <person name="Lombard V."/>
            <person name="Magnuson J."/>
            <person name="Maillard F."/>
            <person name="Morin E."/>
            <person name="Murat C."/>
            <person name="Nolan M."/>
            <person name="Ohm R."/>
            <person name="Pangilinan J."/>
            <person name="Pereira M."/>
            <person name="Perotto S."/>
            <person name="Peter M."/>
            <person name="Riley R."/>
            <person name="Sitrit Y."/>
            <person name="Stielow B."/>
            <person name="Szollosi G."/>
            <person name="Zifcakova L."/>
            <person name="Stursova M."/>
            <person name="Spatafora J.W."/>
            <person name="Tedersoo L."/>
            <person name="Vaario L.-M."/>
            <person name="Yamada A."/>
            <person name="Yan M."/>
            <person name="Wang P."/>
            <person name="Xu J."/>
            <person name="Bruns T."/>
            <person name="Baldrian P."/>
            <person name="Vilgalys R."/>
            <person name="Henrissat B."/>
            <person name="Grigoriev I.V."/>
            <person name="Hibbett D."/>
            <person name="Nagy L.G."/>
            <person name="Martin F.M."/>
        </authorList>
    </citation>
    <scope>NUCLEOTIDE SEQUENCE</scope>
    <source>
        <strain evidence="11">Prilba</strain>
    </source>
</reference>
<keyword evidence="5" id="KW-0833">Ubl conjugation pathway</keyword>
<dbReference type="Gene3D" id="3.30.40.10">
    <property type="entry name" value="Zinc/RING finger domain, C3HC4 (zinc finger)"/>
    <property type="match status" value="2"/>
</dbReference>
<name>A0A9P5MMZ8_9AGAM</name>
<evidence type="ECO:0000256" key="6">
    <source>
        <dbReference type="ARBA" id="ARBA00022833"/>
    </source>
</evidence>
<dbReference type="OrthoDB" id="1431934at2759"/>
<evidence type="ECO:0000256" key="7">
    <source>
        <dbReference type="PROSITE-ProRule" id="PRU00175"/>
    </source>
</evidence>
<evidence type="ECO:0000313" key="11">
    <source>
        <dbReference type="EMBL" id="KAF8465625.1"/>
    </source>
</evidence>
<dbReference type="GO" id="GO:0016567">
    <property type="term" value="P:protein ubiquitination"/>
    <property type="evidence" value="ECO:0007669"/>
    <property type="project" value="InterPro"/>
</dbReference>
<evidence type="ECO:0000259" key="10">
    <source>
        <dbReference type="PROSITE" id="PS51873"/>
    </source>
</evidence>
<accession>A0A9P5MMZ8</accession>
<evidence type="ECO:0000256" key="2">
    <source>
        <dbReference type="ARBA" id="ARBA00022723"/>
    </source>
</evidence>
<sequence length="1131" mass="125389">MASTSSLIKMTHLHPIRRQKVPPDPDTKAISRSILVDGTERILSYGGTSQYNRDGAGASACGLAALNFARIVFSMEQGGLQNTDLLEAVLARECAEETTAICALWSSNLHLEVENICRVPLFEKTLKLKTTTYGLPGVSEFKSLLTELNNLDSSAVAIITRPPEIIACLKLRLTPRNVFIIFDSHPRPSYPNGAGMIVNTSIEGTARRLTELLPTVDLQDSFLQWQAELLANYSGHVFVPHGIETSTPTLWQAVLESSLAQLSMQAEISELRSQNEFLKNEQQRFESEIKEAEARSRRQETLIQQQQQFRSSSSPPKYLDRPLAPPRHFLPPTRDPPRSSSSKASTSTSNHFDRDSPSTTKSSSGHAPGHPGNPPTPPSDRDDGIFYAMRLQHEFNKEDRALSAQRAELSKSTQRLFVCGICLEEMPDDSIARPDPCGHTFCRECLRGHVSSRLNEHRFPVLCPTCTADKGKGKGIAGEVSQSLALNLGLTDEQYSIWTEMEMVAFSILLYCRNPQKSPPNTDIKGISHSILVDGVERVLSYDGTSQYNRDGTGASACGLAALNFARIVFSMEQDGLQNIALLQAVLARECAEETTAISALWSGNLHLDVEDICRVPLFEKTLKLATTTYGLSGVSEFKSLLTELSNLDSSAVAIITRPPEIIACLKLRLTTRNVFIIFDSHPRPSYPNGAGMIVNTSIEATARRLTELLPTVELPDSYLQWQAQLLSNYSGHVFVPHRAETSTPTLWQAVLESSLAQLSMQAEISELRAQNEFLKNEQQRLESEIKEAEARSRQQETLIQQQQQFRSFSSPPKYLDPPSAPPRHLSPPTRYPPRPSSSKASTSTLNPFAPDSPPATKSSSGRALQVGHPGSTPTPPSDLDDSIFYAMHLQHEFDEENRALSAEGAELAISAQWLFECGICLEEMPDDSIACPDPCGHTFCRECLRGHVTARLNERKFPVLCPTCTANKGKGKGIAGEVSQSLALNLGLTDEQYRIWTEMEMVALSILLCCRKCKRTMFVARDEHEEANIITCPLPDCNHTWCKQCQQSIYFNGPKHSCDGTSELDHLMKQQGWKYCPCEPAPATFYLLDSHFPLLQHARRPSRKHRDAITCRARLMHAKRTSATFVAVSS</sequence>
<dbReference type="Proteomes" id="UP000759537">
    <property type="component" value="Unassembled WGS sequence"/>
</dbReference>
<protein>
    <recommendedName>
        <fullName evidence="13">RING-type domain-containing protein</fullName>
    </recommendedName>
</protein>
<gene>
    <name evidence="11" type="ORF">DFH94DRAFT_857639</name>
</gene>
<evidence type="ECO:0000256" key="8">
    <source>
        <dbReference type="SAM" id="MobiDB-lite"/>
    </source>
</evidence>
<dbReference type="PROSITE" id="PS51873">
    <property type="entry name" value="TRIAD"/>
    <property type="match status" value="1"/>
</dbReference>
<feature type="compositionally biased region" description="Low complexity" evidence="8">
    <location>
        <begin position="304"/>
        <end position="314"/>
    </location>
</feature>
<keyword evidence="3" id="KW-0677">Repeat</keyword>
<dbReference type="PANTHER" id="PTHR11685">
    <property type="entry name" value="RBR FAMILY RING FINGER AND IBR DOMAIN-CONTAINING"/>
    <property type="match status" value="1"/>
</dbReference>
<feature type="compositionally biased region" description="Low complexity" evidence="8">
    <location>
        <begin position="796"/>
        <end position="805"/>
    </location>
</feature>
<feature type="compositionally biased region" description="Pro residues" evidence="8">
    <location>
        <begin position="815"/>
        <end position="836"/>
    </location>
</feature>
<feature type="compositionally biased region" description="Basic and acidic residues" evidence="8">
    <location>
        <begin position="786"/>
        <end position="795"/>
    </location>
</feature>
<dbReference type="GO" id="GO:0004842">
    <property type="term" value="F:ubiquitin-protein transferase activity"/>
    <property type="evidence" value="ECO:0007669"/>
    <property type="project" value="InterPro"/>
</dbReference>
<feature type="domain" description="RING-type" evidence="10">
    <location>
        <begin position="914"/>
        <end position="1131"/>
    </location>
</feature>
<evidence type="ECO:0000256" key="4">
    <source>
        <dbReference type="ARBA" id="ARBA00022771"/>
    </source>
</evidence>
<feature type="domain" description="RING-type" evidence="9">
    <location>
        <begin position="419"/>
        <end position="467"/>
    </location>
</feature>
<keyword evidence="12" id="KW-1185">Reference proteome</keyword>
<keyword evidence="4 7" id="KW-0863">Zinc-finger</keyword>
<comment type="caution">
    <text evidence="11">The sequence shown here is derived from an EMBL/GenBank/DDBJ whole genome shotgun (WGS) entry which is preliminary data.</text>
</comment>
<keyword evidence="6" id="KW-0862">Zinc</keyword>
<evidence type="ECO:0008006" key="13">
    <source>
        <dbReference type="Google" id="ProtNLM"/>
    </source>
</evidence>
<evidence type="ECO:0000256" key="1">
    <source>
        <dbReference type="ARBA" id="ARBA00022679"/>
    </source>
</evidence>
<dbReference type="InterPro" id="IPR044066">
    <property type="entry name" value="TRIAD_supradom"/>
</dbReference>
<dbReference type="SUPFAM" id="SSF57850">
    <property type="entry name" value="RING/U-box"/>
    <property type="match status" value="2"/>
</dbReference>
<dbReference type="SMART" id="SM00184">
    <property type="entry name" value="RING"/>
    <property type="match status" value="2"/>
</dbReference>
<feature type="region of interest" description="Disordered" evidence="8">
    <location>
        <begin position="288"/>
        <end position="383"/>
    </location>
</feature>
<keyword evidence="2" id="KW-0479">Metal-binding</keyword>
<feature type="compositionally biased region" description="Low complexity" evidence="8">
    <location>
        <begin position="338"/>
        <end position="349"/>
    </location>
</feature>
<dbReference type="GO" id="GO:0008270">
    <property type="term" value="F:zinc ion binding"/>
    <property type="evidence" value="ECO:0007669"/>
    <property type="project" value="UniProtKB-KW"/>
</dbReference>
<dbReference type="InterPro" id="IPR013083">
    <property type="entry name" value="Znf_RING/FYVE/PHD"/>
</dbReference>
<dbReference type="InterPro" id="IPR031127">
    <property type="entry name" value="E3_UB_ligase_RBR"/>
</dbReference>
<organism evidence="11 12">
    <name type="scientific">Russula ochroleuca</name>
    <dbReference type="NCBI Taxonomy" id="152965"/>
    <lineage>
        <taxon>Eukaryota</taxon>
        <taxon>Fungi</taxon>
        <taxon>Dikarya</taxon>
        <taxon>Basidiomycota</taxon>
        <taxon>Agaricomycotina</taxon>
        <taxon>Agaricomycetes</taxon>
        <taxon>Russulales</taxon>
        <taxon>Russulaceae</taxon>
        <taxon>Russula</taxon>
    </lineage>
</organism>
<feature type="compositionally biased region" description="Basic and acidic residues" evidence="8">
    <location>
        <begin position="288"/>
        <end position="300"/>
    </location>
</feature>
<evidence type="ECO:0000313" key="12">
    <source>
        <dbReference type="Proteomes" id="UP000759537"/>
    </source>
</evidence>
<feature type="domain" description="RING-type" evidence="9">
    <location>
        <begin position="918"/>
        <end position="966"/>
    </location>
</feature>
<reference evidence="11" key="2">
    <citation type="journal article" date="2020" name="Nat. Commun.">
        <title>Large-scale genome sequencing of mycorrhizal fungi provides insights into the early evolution of symbiotic traits.</title>
        <authorList>
            <person name="Miyauchi S."/>
            <person name="Kiss E."/>
            <person name="Kuo A."/>
            <person name="Drula E."/>
            <person name="Kohler A."/>
            <person name="Sanchez-Garcia M."/>
            <person name="Morin E."/>
            <person name="Andreopoulos B."/>
            <person name="Barry K.W."/>
            <person name="Bonito G."/>
            <person name="Buee M."/>
            <person name="Carver A."/>
            <person name="Chen C."/>
            <person name="Cichocki N."/>
            <person name="Clum A."/>
            <person name="Culley D."/>
            <person name="Crous P.W."/>
            <person name="Fauchery L."/>
            <person name="Girlanda M."/>
            <person name="Hayes R.D."/>
            <person name="Keri Z."/>
            <person name="LaButti K."/>
            <person name="Lipzen A."/>
            <person name="Lombard V."/>
            <person name="Magnuson J."/>
            <person name="Maillard F."/>
            <person name="Murat C."/>
            <person name="Nolan M."/>
            <person name="Ohm R.A."/>
            <person name="Pangilinan J."/>
            <person name="Pereira M.F."/>
            <person name="Perotto S."/>
            <person name="Peter M."/>
            <person name="Pfister S."/>
            <person name="Riley R."/>
            <person name="Sitrit Y."/>
            <person name="Stielow J.B."/>
            <person name="Szollosi G."/>
            <person name="Zifcakova L."/>
            <person name="Stursova M."/>
            <person name="Spatafora J.W."/>
            <person name="Tedersoo L."/>
            <person name="Vaario L.M."/>
            <person name="Yamada A."/>
            <person name="Yan M."/>
            <person name="Wang P."/>
            <person name="Xu J."/>
            <person name="Bruns T."/>
            <person name="Baldrian P."/>
            <person name="Vilgalys R."/>
            <person name="Dunand C."/>
            <person name="Henrissat B."/>
            <person name="Grigoriev I.V."/>
            <person name="Hibbett D."/>
            <person name="Nagy L.G."/>
            <person name="Martin F.M."/>
        </authorList>
    </citation>
    <scope>NUCLEOTIDE SEQUENCE</scope>
    <source>
        <strain evidence="11">Prilba</strain>
    </source>
</reference>
<dbReference type="PROSITE" id="PS50089">
    <property type="entry name" value="ZF_RING_2"/>
    <property type="match status" value="2"/>
</dbReference>